<feature type="non-terminal residue" evidence="1">
    <location>
        <position position="116"/>
    </location>
</feature>
<comment type="caution">
    <text evidence="1">The sequence shown here is derived from an EMBL/GenBank/DDBJ whole genome shotgun (WGS) entry which is preliminary data.</text>
</comment>
<reference evidence="1 2" key="1">
    <citation type="submission" date="2018-08" db="EMBL/GenBank/DDBJ databases">
        <title>Genome Sequence of Clavibacter michiganensis Subspecies type strains, and the Atypical Peach-Colored Strains Isolated from Tomato.</title>
        <authorList>
            <person name="Osdaghi E."/>
            <person name="Portier P."/>
            <person name="Briand M."/>
            <person name="Jacques M.-A."/>
        </authorList>
    </citation>
    <scope>NUCLEOTIDE SEQUENCE [LARGE SCALE GENOMIC DNA]</scope>
    <source>
        <strain evidence="1 2">CFBP 6488</strain>
    </source>
</reference>
<organism evidence="1 2">
    <name type="scientific">Clavibacter michiganensis subsp. insidiosus</name>
    <dbReference type="NCBI Taxonomy" id="33014"/>
    <lineage>
        <taxon>Bacteria</taxon>
        <taxon>Bacillati</taxon>
        <taxon>Actinomycetota</taxon>
        <taxon>Actinomycetes</taxon>
        <taxon>Micrococcales</taxon>
        <taxon>Microbacteriaceae</taxon>
        <taxon>Clavibacter</taxon>
    </lineage>
</organism>
<dbReference type="Proteomes" id="UP000266634">
    <property type="component" value="Unassembled WGS sequence"/>
</dbReference>
<dbReference type="AlphaFoldDB" id="A0A399PSH4"/>
<evidence type="ECO:0000313" key="2">
    <source>
        <dbReference type="Proteomes" id="UP000266634"/>
    </source>
</evidence>
<name>A0A399PSH4_9MICO</name>
<protein>
    <submittedName>
        <fullName evidence="1">Uncharacterized protein</fullName>
    </submittedName>
</protein>
<proteinExistence type="predicted"/>
<accession>A0A399PSH4</accession>
<evidence type="ECO:0000313" key="1">
    <source>
        <dbReference type="EMBL" id="RIJ09473.1"/>
    </source>
</evidence>
<gene>
    <name evidence="1" type="ORF">DZF93_16095</name>
</gene>
<dbReference type="EMBL" id="QWEA01000971">
    <property type="protein sequence ID" value="RIJ09473.1"/>
    <property type="molecule type" value="Genomic_DNA"/>
</dbReference>
<sequence>MTARPSFESSVCWIAEFSTAWAGEGAVSWISARISAAACAWLSTFAAHAGMRWPATTVPSVATVASWSAVILPLFTSCSNVPLRREDATTDCSRWAGAAWARRRRPSRRGRPRSRS</sequence>